<keyword evidence="3" id="KW-1185">Reference proteome</keyword>
<dbReference type="Pfam" id="PF00535">
    <property type="entry name" value="Glycos_transf_2"/>
    <property type="match status" value="1"/>
</dbReference>
<gene>
    <name evidence="2" type="ORF">NCG91_07610</name>
</gene>
<comment type="caution">
    <text evidence="2">The sequence shown here is derived from an EMBL/GenBank/DDBJ whole genome shotgun (WGS) entry which is preliminary data.</text>
</comment>
<dbReference type="EC" id="2.4.-.-" evidence="2"/>
<accession>A0ABT0WN29</accession>
<proteinExistence type="predicted"/>
<dbReference type="InterPro" id="IPR029044">
    <property type="entry name" value="Nucleotide-diphossugar_trans"/>
</dbReference>
<name>A0ABT0WN29_9BURK</name>
<reference evidence="2 3" key="1">
    <citation type="submission" date="2022-06" db="EMBL/GenBank/DDBJ databases">
        <title>Janthinobacterium kumbetensis sp. nov., isolated from spring water in Turkey.</title>
        <authorList>
            <person name="Inan Bektas K."/>
            <person name="Belduz A.A."/>
            <person name="Canakci S."/>
            <person name="Nalcaoglu A."/>
            <person name="Ceylan E."/>
            <person name="Kati H."/>
        </authorList>
    </citation>
    <scope>NUCLEOTIDE SEQUENCE [LARGE SCALE GENOMIC DNA]</scope>
    <source>
        <strain evidence="2 3">GK</strain>
    </source>
</reference>
<dbReference type="PANTHER" id="PTHR43685:SF2">
    <property type="entry name" value="GLYCOSYLTRANSFERASE 2-LIKE DOMAIN-CONTAINING PROTEIN"/>
    <property type="match status" value="1"/>
</dbReference>
<sequence>MSVAPVSVIICTRNGWSRGFLDDTLQSLLAQSRPAQEILLIDDASSDGTAAYVHAAYPHVTIVQNTGTGLAAARNTGVAAARCPWVAFIDDDDIWLPEKLAEQLAQADASDTPDAIVYASQVATLNSHGGKPVAWATPRQFAAWPACLLGSPIQPSGVLLSKRLLSRIGPFSEQLKEGAAYDYWIRCLSAGMSIHYSSNVLLHYRQHHPQMTAMSRKLDHFLHIDAMLTPHLARLAPALANRIRSARKLNNLRSLLNHTGIPAATRYWRASTPCPAPGLRTLSYFLLDTVACRAPHRIRHTLRQRAMRLLIGKETPLPGLRPKRSGHPT</sequence>
<dbReference type="PANTHER" id="PTHR43685">
    <property type="entry name" value="GLYCOSYLTRANSFERASE"/>
    <property type="match status" value="1"/>
</dbReference>
<feature type="domain" description="Glycosyltransferase 2-like" evidence="1">
    <location>
        <begin position="7"/>
        <end position="124"/>
    </location>
</feature>
<keyword evidence="2" id="KW-0328">Glycosyltransferase</keyword>
<dbReference type="SUPFAM" id="SSF53448">
    <property type="entry name" value="Nucleotide-diphospho-sugar transferases"/>
    <property type="match status" value="1"/>
</dbReference>
<evidence type="ECO:0000313" key="2">
    <source>
        <dbReference type="EMBL" id="MCM2565463.1"/>
    </source>
</evidence>
<dbReference type="InterPro" id="IPR050834">
    <property type="entry name" value="Glycosyltransf_2"/>
</dbReference>
<dbReference type="GO" id="GO:0016757">
    <property type="term" value="F:glycosyltransferase activity"/>
    <property type="evidence" value="ECO:0007669"/>
    <property type="project" value="UniProtKB-KW"/>
</dbReference>
<organism evidence="2 3">
    <name type="scientific">Janthinobacterium kumbetense</name>
    <dbReference type="NCBI Taxonomy" id="2950280"/>
    <lineage>
        <taxon>Bacteria</taxon>
        <taxon>Pseudomonadati</taxon>
        <taxon>Pseudomonadota</taxon>
        <taxon>Betaproteobacteria</taxon>
        <taxon>Burkholderiales</taxon>
        <taxon>Oxalobacteraceae</taxon>
        <taxon>Janthinobacterium</taxon>
    </lineage>
</organism>
<dbReference type="RefSeq" id="WP_077399222.1">
    <property type="nucleotide sequence ID" value="NZ_JAMQGR010000002.1"/>
</dbReference>
<keyword evidence="2" id="KW-0808">Transferase</keyword>
<protein>
    <submittedName>
        <fullName evidence="2">Glycosyltransferase</fullName>
        <ecNumber evidence="2">2.4.-.-</ecNumber>
    </submittedName>
</protein>
<evidence type="ECO:0000313" key="3">
    <source>
        <dbReference type="Proteomes" id="UP001202243"/>
    </source>
</evidence>
<dbReference type="InterPro" id="IPR001173">
    <property type="entry name" value="Glyco_trans_2-like"/>
</dbReference>
<evidence type="ECO:0000259" key="1">
    <source>
        <dbReference type="Pfam" id="PF00535"/>
    </source>
</evidence>
<dbReference type="Gene3D" id="3.90.550.10">
    <property type="entry name" value="Spore Coat Polysaccharide Biosynthesis Protein SpsA, Chain A"/>
    <property type="match status" value="1"/>
</dbReference>
<dbReference type="Proteomes" id="UP001202243">
    <property type="component" value="Unassembled WGS sequence"/>
</dbReference>
<dbReference type="EMBL" id="JAMQGR010000002">
    <property type="protein sequence ID" value="MCM2565463.1"/>
    <property type="molecule type" value="Genomic_DNA"/>
</dbReference>